<feature type="compositionally biased region" description="Polar residues" evidence="3">
    <location>
        <begin position="189"/>
        <end position="202"/>
    </location>
</feature>
<feature type="domain" description="PH" evidence="4">
    <location>
        <begin position="460"/>
        <end position="587"/>
    </location>
</feature>
<dbReference type="InterPro" id="IPR001849">
    <property type="entry name" value="PH_domain"/>
</dbReference>
<dbReference type="SUPFAM" id="SSF50729">
    <property type="entry name" value="PH domain-like"/>
    <property type="match status" value="1"/>
</dbReference>
<feature type="region of interest" description="Disordered" evidence="3">
    <location>
        <begin position="112"/>
        <end position="204"/>
    </location>
</feature>
<dbReference type="Gene3D" id="2.30.29.30">
    <property type="entry name" value="Pleckstrin-homology domain (PH domain)/Phosphotyrosine-binding domain (PTB)"/>
    <property type="match status" value="1"/>
</dbReference>
<feature type="compositionally biased region" description="Low complexity" evidence="3">
    <location>
        <begin position="20"/>
        <end position="30"/>
    </location>
</feature>
<evidence type="ECO:0000259" key="6">
    <source>
        <dbReference type="PROSITE" id="PS50219"/>
    </source>
</evidence>
<dbReference type="AlphaFoldDB" id="A0AA38HE83"/>
<feature type="compositionally biased region" description="Low complexity" evidence="3">
    <location>
        <begin position="169"/>
        <end position="188"/>
    </location>
</feature>
<feature type="compositionally biased region" description="Pro residues" evidence="3">
    <location>
        <begin position="129"/>
        <end position="139"/>
    </location>
</feature>
<dbReference type="Gene3D" id="1.20.900.10">
    <property type="entry name" value="Dbl homology (DH) domain"/>
    <property type="match status" value="1"/>
</dbReference>
<dbReference type="PROSITE" id="PS50010">
    <property type="entry name" value="DH_2"/>
    <property type="match status" value="1"/>
</dbReference>
<dbReference type="PANTHER" id="PTHR46572:SF1">
    <property type="entry name" value="RHO1 GUANINE NUCLEOTIDE EXCHANGE FACTOR TUS1"/>
    <property type="match status" value="1"/>
</dbReference>
<dbReference type="InterPro" id="IPR001180">
    <property type="entry name" value="CNH_dom"/>
</dbReference>
<evidence type="ECO:0000256" key="1">
    <source>
        <dbReference type="ARBA" id="ARBA00022553"/>
    </source>
</evidence>
<dbReference type="InterPro" id="IPR052233">
    <property type="entry name" value="Rho-type_GEFs"/>
</dbReference>
<comment type="caution">
    <text evidence="7">The sequence shown here is derived from an EMBL/GenBank/DDBJ whole genome shotgun (WGS) entry which is preliminary data.</text>
</comment>
<feature type="domain" description="DH" evidence="5">
    <location>
        <begin position="233"/>
        <end position="425"/>
    </location>
</feature>
<dbReference type="PROSITE" id="PS50003">
    <property type="entry name" value="PH_DOMAIN"/>
    <property type="match status" value="1"/>
</dbReference>
<keyword evidence="1" id="KW-0597">Phosphoprotein</keyword>
<evidence type="ECO:0000313" key="7">
    <source>
        <dbReference type="EMBL" id="KAI9638407.1"/>
    </source>
</evidence>
<dbReference type="GO" id="GO:0005085">
    <property type="term" value="F:guanyl-nucleotide exchange factor activity"/>
    <property type="evidence" value="ECO:0007669"/>
    <property type="project" value="UniProtKB-KW"/>
</dbReference>
<dbReference type="EMBL" id="JAKWFO010000003">
    <property type="protein sequence ID" value="KAI9638407.1"/>
    <property type="molecule type" value="Genomic_DNA"/>
</dbReference>
<dbReference type="Pfam" id="PF00621">
    <property type="entry name" value="RhoGEF"/>
    <property type="match status" value="1"/>
</dbReference>
<dbReference type="SUPFAM" id="SSF48065">
    <property type="entry name" value="DBL homology domain (DH-domain)"/>
    <property type="match status" value="1"/>
</dbReference>
<dbReference type="InterPro" id="IPR011993">
    <property type="entry name" value="PH-like_dom_sf"/>
</dbReference>
<feature type="region of interest" description="Disordered" evidence="3">
    <location>
        <begin position="1"/>
        <end position="89"/>
    </location>
</feature>
<gene>
    <name evidence="7" type="ORF">MKK02DRAFT_42797</name>
</gene>
<name>A0AA38HE83_9TREE</name>
<reference evidence="7" key="1">
    <citation type="journal article" date="2022" name="G3 (Bethesda)">
        <title>High quality genome of the basidiomycete yeast Dioszegia hungarica PDD-24b-2 isolated from cloud water.</title>
        <authorList>
            <person name="Jarrige D."/>
            <person name="Haridas S."/>
            <person name="Bleykasten-Grosshans C."/>
            <person name="Joly M."/>
            <person name="Nadalig T."/>
            <person name="Sancelme M."/>
            <person name="Vuilleumier S."/>
            <person name="Grigoriev I.V."/>
            <person name="Amato P."/>
            <person name="Bringel F."/>
        </authorList>
    </citation>
    <scope>NUCLEOTIDE SEQUENCE</scope>
    <source>
        <strain evidence="7">PDD-24b-2</strain>
    </source>
</reference>
<dbReference type="SMART" id="SM00325">
    <property type="entry name" value="RhoGEF"/>
    <property type="match status" value="1"/>
</dbReference>
<protein>
    <submittedName>
        <fullName evidence="7">Uncharacterized protein</fullName>
    </submittedName>
</protein>
<accession>A0AA38HE83</accession>
<evidence type="ECO:0000313" key="8">
    <source>
        <dbReference type="Proteomes" id="UP001164286"/>
    </source>
</evidence>
<keyword evidence="8" id="KW-1185">Reference proteome</keyword>
<dbReference type="PANTHER" id="PTHR46572">
    <property type="entry name" value="RHO1 GDP-GTP EXCHANGE PROTEIN 1-RELATED"/>
    <property type="match status" value="1"/>
</dbReference>
<dbReference type="GeneID" id="77731369"/>
<evidence type="ECO:0000256" key="3">
    <source>
        <dbReference type="SAM" id="MobiDB-lite"/>
    </source>
</evidence>
<dbReference type="Proteomes" id="UP001164286">
    <property type="component" value="Unassembled WGS sequence"/>
</dbReference>
<feature type="domain" description="CNH" evidence="6">
    <location>
        <begin position="611"/>
        <end position="928"/>
    </location>
</feature>
<dbReference type="RefSeq" id="XP_052948184.1">
    <property type="nucleotide sequence ID" value="XM_053092164.1"/>
</dbReference>
<dbReference type="InterPro" id="IPR035899">
    <property type="entry name" value="DBL_dom_sf"/>
</dbReference>
<proteinExistence type="predicted"/>
<dbReference type="Pfam" id="PF15405">
    <property type="entry name" value="PH_5"/>
    <property type="match status" value="1"/>
</dbReference>
<evidence type="ECO:0000259" key="5">
    <source>
        <dbReference type="PROSITE" id="PS50010"/>
    </source>
</evidence>
<dbReference type="InterPro" id="IPR041675">
    <property type="entry name" value="PH_5"/>
</dbReference>
<dbReference type="SMART" id="SM00233">
    <property type="entry name" value="PH"/>
    <property type="match status" value="1"/>
</dbReference>
<organism evidence="7 8">
    <name type="scientific">Dioszegia hungarica</name>
    <dbReference type="NCBI Taxonomy" id="4972"/>
    <lineage>
        <taxon>Eukaryota</taxon>
        <taxon>Fungi</taxon>
        <taxon>Dikarya</taxon>
        <taxon>Basidiomycota</taxon>
        <taxon>Agaricomycotina</taxon>
        <taxon>Tremellomycetes</taxon>
        <taxon>Tremellales</taxon>
        <taxon>Bulleribasidiaceae</taxon>
        <taxon>Dioszegia</taxon>
    </lineage>
</organism>
<evidence type="ECO:0000256" key="2">
    <source>
        <dbReference type="ARBA" id="ARBA00022658"/>
    </source>
</evidence>
<evidence type="ECO:0000259" key="4">
    <source>
        <dbReference type="PROSITE" id="PS50003"/>
    </source>
</evidence>
<sequence length="947" mass="106307">MSSFRRWRQNFSVAGRHRSSPQAAVAPQSSLDHTAATPTGGPSDAYAELRPAPPSTNGHPPHPIVGDRQDGDGYEWEEDSEGEDMDVQPDAYSWVDPSLVGSANLRGIPAAHSTTHPLERIPSEQRPLRIPPTPPIPPSPRRRPSNAPRPPKLAPHDSYNLLLSFQSHNTNTTPPTSSMDHSSPYSPSIQRSNSTAEAYQSSDSHKRVVSVETEWYELVDQSVVDSLPKDEQRRQGLWWELIKAEREYVRDLATMCQGFVEPLRNHHPPILQPESRLDAFIAEVFSTIQTIYEGHTRLLAQLAERQRNEWPLLTSSTDLFLGVLLELMPAYEAYMKNYPFADSRVRREKGKNPAFKEFLSDRNTLELTQRRDVTVFLSRPVTRLPRTLLLLETLVKYTPADHPDTEELPTLIHVLAQAVKGSQPGIESAEAKIKLWNVAERLLFKKGEIVELDMGEPKRSLVYSGYVFRRVRSETAWHGWQDLHAFLLDNYFLLTRDEEHGKHVVVSRPIPLDFLHVVSFDAAPERRSDFMTQLRGGTYEPRTTPERLMWPFTISTSARGGGRSYTLCAGTEQGRAAWKDKIESAQILRRFDLESNRIFASHSISTPPDLRDPILSADAFSWLGRRTVAVATARSVYVGWRNDSTTFRELVRLQLGIISMVTIVPDFGWLLVVSSGNLLAFSLRDMMPASDPATWVMLGKVQAKFMSDPEKVVAFVRVGFTKGRLLVVHAAHSRNTSNTHLYFDEPLLVLSSSSTTNLASSQQLDKPPFRRFAQLTLPGHCTDLSFFRQTIAAVAEKQFVIAEPGNPAHTSIPTFPPDLSERAPVVRMINAHGAKSGALGMYQIKENEFLLVYTWGACYVTKYGEISRSGAYLRWNLTPSYALFRPPHILLFDESGGRAEVRDVQTGKMCEVVDLGGLKPVHLARVDAEVLGLTARGLVHLVETVEL</sequence>
<feature type="compositionally biased region" description="Basic and acidic residues" evidence="3">
    <location>
        <begin position="117"/>
        <end position="127"/>
    </location>
</feature>
<dbReference type="PROSITE" id="PS50219">
    <property type="entry name" value="CNH"/>
    <property type="match status" value="1"/>
</dbReference>
<feature type="compositionally biased region" description="Acidic residues" evidence="3">
    <location>
        <begin position="72"/>
        <end position="87"/>
    </location>
</feature>
<keyword evidence="2" id="KW-0344">Guanine-nucleotide releasing factor</keyword>
<dbReference type="InterPro" id="IPR000219">
    <property type="entry name" value="DH_dom"/>
</dbReference>
<dbReference type="Pfam" id="PF00780">
    <property type="entry name" value="CNH"/>
    <property type="match status" value="1"/>
</dbReference>